<keyword evidence="4" id="KW-0131">Cell cycle</keyword>
<dbReference type="Gramene" id="KGN56743">
    <property type="protein sequence ID" value="KGN56743"/>
    <property type="gene ID" value="Csa_3G131960"/>
</dbReference>
<reference evidence="7 8" key="2">
    <citation type="journal article" date="2009" name="PLoS ONE">
        <title>An integrated genetic and cytogenetic map of the cucumber genome.</title>
        <authorList>
            <person name="Ren Y."/>
            <person name="Zhang Z."/>
            <person name="Liu J."/>
            <person name="Staub J.E."/>
            <person name="Han Y."/>
            <person name="Cheng Z."/>
            <person name="Li X."/>
            <person name="Lu J."/>
            <person name="Miao H."/>
            <person name="Kang H."/>
            <person name="Xie B."/>
            <person name="Gu X."/>
            <person name="Wang X."/>
            <person name="Du Y."/>
            <person name="Jin W."/>
            <person name="Huang S."/>
        </authorList>
    </citation>
    <scope>NUCLEOTIDE SEQUENCE [LARGE SCALE GENOMIC DNA]</scope>
    <source>
        <strain evidence="8">cv. 9930</strain>
    </source>
</reference>
<evidence type="ECO:0000313" key="7">
    <source>
        <dbReference type="EMBL" id="KGN56743.1"/>
    </source>
</evidence>
<feature type="compositionally biased region" description="Low complexity" evidence="5">
    <location>
        <begin position="43"/>
        <end position="58"/>
    </location>
</feature>
<evidence type="ECO:0000313" key="8">
    <source>
        <dbReference type="Proteomes" id="UP000029981"/>
    </source>
</evidence>
<dbReference type="InterPro" id="IPR044898">
    <property type="entry name" value="CDI_dom_sf"/>
</dbReference>
<evidence type="ECO:0000259" key="6">
    <source>
        <dbReference type="Pfam" id="PF02234"/>
    </source>
</evidence>
<dbReference type="InterPro" id="IPR003175">
    <property type="entry name" value="CDI_dom"/>
</dbReference>
<reference evidence="7 8" key="3">
    <citation type="journal article" date="2010" name="BMC Genomics">
        <title>Transcriptome sequencing and comparative analysis of cucumber flowers with different sex types.</title>
        <authorList>
            <person name="Guo S."/>
            <person name="Zheng Y."/>
            <person name="Joung J.G."/>
            <person name="Liu S."/>
            <person name="Zhang Z."/>
            <person name="Crasta O.R."/>
            <person name="Sobral B.W."/>
            <person name="Xu Y."/>
            <person name="Huang S."/>
            <person name="Fei Z."/>
        </authorList>
    </citation>
    <scope>NUCLEOTIDE SEQUENCE [LARGE SCALE GENOMIC DNA]</scope>
    <source>
        <strain evidence="8">cv. 9930</strain>
    </source>
</reference>
<dbReference type="PIRSF" id="PIRSF017811">
    <property type="entry name" value="CDK_inhib_pln"/>
    <property type="match status" value="1"/>
</dbReference>
<evidence type="ECO:0000256" key="2">
    <source>
        <dbReference type="ARBA" id="ARBA00010274"/>
    </source>
</evidence>
<dbReference type="PANTHER" id="PTHR46776">
    <property type="entry name" value="CYCLIN-DEPENDENT KINASE INHIBITOR 4-RELATED"/>
    <property type="match status" value="1"/>
</dbReference>
<dbReference type="GO" id="GO:0051726">
    <property type="term" value="P:regulation of cell cycle"/>
    <property type="evidence" value="ECO:0007669"/>
    <property type="project" value="InterPro"/>
</dbReference>
<reference evidence="7 8" key="4">
    <citation type="journal article" date="2011" name="BMC Genomics">
        <title>RNA-Seq improves annotation of protein-coding genes in the cucumber genome.</title>
        <authorList>
            <person name="Li Z."/>
            <person name="Zhang Z."/>
            <person name="Yan P."/>
            <person name="Huang S."/>
            <person name="Fei Z."/>
            <person name="Lin K."/>
        </authorList>
    </citation>
    <scope>NUCLEOTIDE SEQUENCE [LARGE SCALE GENOMIC DNA]</scope>
    <source>
        <strain evidence="8">cv. 9930</strain>
    </source>
</reference>
<name>A0A0A0L4P9_CUCSA</name>
<dbReference type="eggNOG" id="ENOG502QXA1">
    <property type="taxonomic scope" value="Eukaryota"/>
</dbReference>
<dbReference type="Proteomes" id="UP000029981">
    <property type="component" value="Chromosome 3"/>
</dbReference>
<dbReference type="GO" id="GO:0005634">
    <property type="term" value="C:nucleus"/>
    <property type="evidence" value="ECO:0000318"/>
    <property type="project" value="GO_Central"/>
</dbReference>
<feature type="compositionally biased region" description="Low complexity" evidence="5">
    <location>
        <begin position="175"/>
        <end position="187"/>
    </location>
</feature>
<dbReference type="GO" id="GO:0045740">
    <property type="term" value="P:positive regulation of DNA replication"/>
    <property type="evidence" value="ECO:0000318"/>
    <property type="project" value="GO_Central"/>
</dbReference>
<protein>
    <recommendedName>
        <fullName evidence="6">Cyclin-dependent kinase inhibitor domain-containing protein</fullName>
    </recommendedName>
</protein>
<feature type="region of interest" description="Disordered" evidence="5">
    <location>
        <begin position="171"/>
        <end position="204"/>
    </location>
</feature>
<dbReference type="Gene3D" id="4.10.365.10">
    <property type="entry name" value="p27"/>
    <property type="match status" value="1"/>
</dbReference>
<keyword evidence="3" id="KW-0649">Protein kinase inhibitor</keyword>
<comment type="similarity">
    <text evidence="2">Belongs to the CDI family. ICK/KRP subfamily.</text>
</comment>
<comment type="subcellular location">
    <subcellularLocation>
        <location evidence="1">Nucleus</location>
        <location evidence="1">Nucleoplasm</location>
    </subcellularLocation>
</comment>
<dbReference type="GO" id="GO:0004861">
    <property type="term" value="F:cyclin-dependent protein serine/threonine kinase inhibitor activity"/>
    <property type="evidence" value="ECO:0000318"/>
    <property type="project" value="GO_Central"/>
</dbReference>
<organism evidence="7 8">
    <name type="scientific">Cucumis sativus</name>
    <name type="common">Cucumber</name>
    <dbReference type="NCBI Taxonomy" id="3659"/>
    <lineage>
        <taxon>Eukaryota</taxon>
        <taxon>Viridiplantae</taxon>
        <taxon>Streptophyta</taxon>
        <taxon>Embryophyta</taxon>
        <taxon>Tracheophyta</taxon>
        <taxon>Spermatophyta</taxon>
        <taxon>Magnoliopsida</taxon>
        <taxon>eudicotyledons</taxon>
        <taxon>Gunneridae</taxon>
        <taxon>Pentapetalae</taxon>
        <taxon>rosids</taxon>
        <taxon>fabids</taxon>
        <taxon>Cucurbitales</taxon>
        <taxon>Cucurbitaceae</taxon>
        <taxon>Benincaseae</taxon>
        <taxon>Cucumis</taxon>
    </lineage>
</organism>
<accession>A0A0A0L4P9</accession>
<feature type="compositionally biased region" description="Polar residues" evidence="5">
    <location>
        <begin position="70"/>
        <end position="87"/>
    </location>
</feature>
<dbReference type="AlphaFoldDB" id="A0A0A0L4P9"/>
<dbReference type="KEGG" id="csv:101215012"/>
<gene>
    <name evidence="7" type="ORF">Csa_3G131960</name>
</gene>
<proteinExistence type="inferred from homology"/>
<evidence type="ECO:0000256" key="4">
    <source>
        <dbReference type="ARBA" id="ARBA00023306"/>
    </source>
</evidence>
<evidence type="ECO:0000256" key="5">
    <source>
        <dbReference type="SAM" id="MobiDB-lite"/>
    </source>
</evidence>
<feature type="domain" description="Cyclin-dependent kinase inhibitor" evidence="6">
    <location>
        <begin position="203"/>
        <end position="246"/>
    </location>
</feature>
<dbReference type="GO" id="GO:0005654">
    <property type="term" value="C:nucleoplasm"/>
    <property type="evidence" value="ECO:0007669"/>
    <property type="project" value="UniProtKB-SubCell"/>
</dbReference>
<dbReference type="STRING" id="3659.A0A0A0L4P9"/>
<sequence>MGKYIRKSKSSREITLIDASQSSSYIGVRTRAKTLALQRLQKTSNSPPTSPSPTTSGSYLQLRSRRLHKPSSTALPKQKLPQGTTNARGRRVSADSRGTSRLGVCSVAAGSIESVSPRRDDAVQELVVKQSEVQENFNVHDIQEEASFGENLLDFEGGMSRESTPCSLIRKPESIRTPSSSTKASSTTDDRIQLQNSSATDVPTAREVDDFFNCAEGEQQRKFIEKYNFDPITDKPLPGRYEWEKLDD</sequence>
<evidence type="ECO:0000256" key="3">
    <source>
        <dbReference type="ARBA" id="ARBA00023013"/>
    </source>
</evidence>
<dbReference type="InterPro" id="IPR044275">
    <property type="entry name" value="KRP"/>
</dbReference>
<dbReference type="Pfam" id="PF02234">
    <property type="entry name" value="CDI"/>
    <property type="match status" value="1"/>
</dbReference>
<dbReference type="EMBL" id="CM002924">
    <property type="protein sequence ID" value="KGN56743.1"/>
    <property type="molecule type" value="Genomic_DNA"/>
</dbReference>
<reference evidence="7 8" key="1">
    <citation type="journal article" date="2009" name="Nat. Genet.">
        <title>The genome of the cucumber, Cucumis sativus L.</title>
        <authorList>
            <person name="Huang S."/>
            <person name="Li R."/>
            <person name="Zhang Z."/>
            <person name="Li L."/>
            <person name="Gu X."/>
            <person name="Fan W."/>
            <person name="Lucas W.J."/>
            <person name="Wang X."/>
            <person name="Xie B."/>
            <person name="Ni P."/>
            <person name="Ren Y."/>
            <person name="Zhu H."/>
            <person name="Li J."/>
            <person name="Lin K."/>
            <person name="Jin W."/>
            <person name="Fei Z."/>
            <person name="Li G."/>
            <person name="Staub J."/>
            <person name="Kilian A."/>
            <person name="van der Vossen E.A."/>
            <person name="Wu Y."/>
            <person name="Guo J."/>
            <person name="He J."/>
            <person name="Jia Z."/>
            <person name="Ren Y."/>
            <person name="Tian G."/>
            <person name="Lu Y."/>
            <person name="Ruan J."/>
            <person name="Qian W."/>
            <person name="Wang M."/>
            <person name="Huang Q."/>
            <person name="Li B."/>
            <person name="Xuan Z."/>
            <person name="Cao J."/>
            <person name="Asan"/>
            <person name="Wu Z."/>
            <person name="Zhang J."/>
            <person name="Cai Q."/>
            <person name="Bai Y."/>
            <person name="Zhao B."/>
            <person name="Han Y."/>
            <person name="Li Y."/>
            <person name="Li X."/>
            <person name="Wang S."/>
            <person name="Shi Q."/>
            <person name="Liu S."/>
            <person name="Cho W.K."/>
            <person name="Kim J.Y."/>
            <person name="Xu Y."/>
            <person name="Heller-Uszynska K."/>
            <person name="Miao H."/>
            <person name="Cheng Z."/>
            <person name="Zhang S."/>
            <person name="Wu J."/>
            <person name="Yang Y."/>
            <person name="Kang H."/>
            <person name="Li M."/>
            <person name="Liang H."/>
            <person name="Ren X."/>
            <person name="Shi Z."/>
            <person name="Wen M."/>
            <person name="Jian M."/>
            <person name="Yang H."/>
            <person name="Zhang G."/>
            <person name="Yang Z."/>
            <person name="Chen R."/>
            <person name="Liu S."/>
            <person name="Li J."/>
            <person name="Ma L."/>
            <person name="Liu H."/>
            <person name="Zhou Y."/>
            <person name="Zhao J."/>
            <person name="Fang X."/>
            <person name="Li G."/>
            <person name="Fang L."/>
            <person name="Li Y."/>
            <person name="Liu D."/>
            <person name="Zheng H."/>
            <person name="Zhang Y."/>
            <person name="Qin N."/>
            <person name="Li Z."/>
            <person name="Yang G."/>
            <person name="Yang S."/>
            <person name="Bolund L."/>
            <person name="Kristiansen K."/>
            <person name="Zheng H."/>
            <person name="Li S."/>
            <person name="Zhang X."/>
            <person name="Yang H."/>
            <person name="Wang J."/>
            <person name="Sun R."/>
            <person name="Zhang B."/>
            <person name="Jiang S."/>
            <person name="Wang J."/>
            <person name="Du Y."/>
            <person name="Li S."/>
        </authorList>
    </citation>
    <scope>NUCLEOTIDE SEQUENCE [LARGE SCALE GENOMIC DNA]</scope>
    <source>
        <strain evidence="8">cv. 9930</strain>
    </source>
</reference>
<evidence type="ECO:0000256" key="1">
    <source>
        <dbReference type="ARBA" id="ARBA00004642"/>
    </source>
</evidence>
<feature type="region of interest" description="Disordered" evidence="5">
    <location>
        <begin position="37"/>
        <end position="98"/>
    </location>
</feature>
<dbReference type="OrthoDB" id="6373236at2759"/>
<keyword evidence="8" id="KW-1185">Reference proteome</keyword>
<dbReference type="OMA" id="NSMRGHI"/>